<feature type="compositionally biased region" description="Basic residues" evidence="1">
    <location>
        <begin position="120"/>
        <end position="138"/>
    </location>
</feature>
<dbReference type="NCBIfam" id="TIGR02605">
    <property type="entry name" value="CxxC_CxxC_SSSS"/>
    <property type="match status" value="1"/>
</dbReference>
<protein>
    <submittedName>
        <fullName evidence="3">Zinc ribbon domain-containing protein</fullName>
    </submittedName>
</protein>
<dbReference type="Pfam" id="PF09723">
    <property type="entry name" value="Zn_ribbon_8"/>
    <property type="match status" value="1"/>
</dbReference>
<feature type="domain" description="Putative regulatory protein FmdB zinc ribbon" evidence="2">
    <location>
        <begin position="45"/>
        <end position="84"/>
    </location>
</feature>
<evidence type="ECO:0000313" key="4">
    <source>
        <dbReference type="Proteomes" id="UP000471120"/>
    </source>
</evidence>
<evidence type="ECO:0000313" key="3">
    <source>
        <dbReference type="EMBL" id="TXG92012.1"/>
    </source>
</evidence>
<sequence length="138" mass="14890">MSLTLLSVHERSRCVPGGPRIRSGHGSGPRPTGGRTGDGRGNTLPLYEFHCQDCGPIERHHPMATVPDDEPCPECGESMRRRVGAPALGRIGSPAMRALDDAARSAHEPAVVNSLPGSPRTRRTPRSADPRHRKLPRP</sequence>
<proteinExistence type="predicted"/>
<gene>
    <name evidence="3" type="ORF">DW322_19835</name>
</gene>
<comment type="caution">
    <text evidence="3">The sequence shown here is derived from an EMBL/GenBank/DDBJ whole genome shotgun (WGS) entry which is preliminary data.</text>
</comment>
<dbReference type="AlphaFoldDB" id="A0A6P2CI82"/>
<organism evidence="3 4">
    <name type="scientific">Rhodococcus rhodnii</name>
    <dbReference type="NCBI Taxonomy" id="38312"/>
    <lineage>
        <taxon>Bacteria</taxon>
        <taxon>Bacillati</taxon>
        <taxon>Actinomycetota</taxon>
        <taxon>Actinomycetes</taxon>
        <taxon>Mycobacteriales</taxon>
        <taxon>Nocardiaceae</taxon>
        <taxon>Rhodococcus</taxon>
    </lineage>
</organism>
<dbReference type="Proteomes" id="UP000471120">
    <property type="component" value="Unassembled WGS sequence"/>
</dbReference>
<feature type="region of interest" description="Disordered" evidence="1">
    <location>
        <begin position="9"/>
        <end position="44"/>
    </location>
</feature>
<reference evidence="3 4" key="1">
    <citation type="submission" date="2018-07" db="EMBL/GenBank/DDBJ databases">
        <title>Genome sequence of Rhodococcus rhodnii ATCC 35071 from Rhodnius prolixus.</title>
        <authorList>
            <person name="Patel V."/>
            <person name="Vogel K.J."/>
        </authorList>
    </citation>
    <scope>NUCLEOTIDE SEQUENCE [LARGE SCALE GENOMIC DNA]</scope>
    <source>
        <strain evidence="3 4">ATCC 35071</strain>
    </source>
</reference>
<dbReference type="EMBL" id="QRCM01000001">
    <property type="protein sequence ID" value="TXG92012.1"/>
    <property type="molecule type" value="Genomic_DNA"/>
</dbReference>
<dbReference type="SMART" id="SM00834">
    <property type="entry name" value="CxxC_CXXC_SSSS"/>
    <property type="match status" value="1"/>
</dbReference>
<accession>A0A6P2CI82</accession>
<name>A0A6P2CI82_9NOCA</name>
<feature type="region of interest" description="Disordered" evidence="1">
    <location>
        <begin position="99"/>
        <end position="138"/>
    </location>
</feature>
<evidence type="ECO:0000256" key="1">
    <source>
        <dbReference type="SAM" id="MobiDB-lite"/>
    </source>
</evidence>
<dbReference type="InterPro" id="IPR013429">
    <property type="entry name" value="Regulatory_FmdB_Zinc_ribbon"/>
</dbReference>
<evidence type="ECO:0000259" key="2">
    <source>
        <dbReference type="SMART" id="SM00834"/>
    </source>
</evidence>